<comment type="caution">
    <text evidence="1">The sequence shown here is derived from an EMBL/GenBank/DDBJ whole genome shotgun (WGS) entry which is preliminary data.</text>
</comment>
<dbReference type="EMBL" id="CARXXK010000005">
    <property type="protein sequence ID" value="CAI6367653.1"/>
    <property type="molecule type" value="Genomic_DNA"/>
</dbReference>
<protein>
    <recommendedName>
        <fullName evidence="3">Reverse transcriptase</fullName>
    </recommendedName>
</protein>
<evidence type="ECO:0000313" key="2">
    <source>
        <dbReference type="Proteomes" id="UP001160148"/>
    </source>
</evidence>
<evidence type="ECO:0008006" key="3">
    <source>
        <dbReference type="Google" id="ProtNLM"/>
    </source>
</evidence>
<evidence type="ECO:0000313" key="1">
    <source>
        <dbReference type="EMBL" id="CAI6367653.1"/>
    </source>
</evidence>
<proteinExistence type="predicted"/>
<reference evidence="1 2" key="1">
    <citation type="submission" date="2023-01" db="EMBL/GenBank/DDBJ databases">
        <authorList>
            <person name="Whitehead M."/>
        </authorList>
    </citation>
    <scope>NUCLEOTIDE SEQUENCE [LARGE SCALE GENOMIC DNA]</scope>
</reference>
<name>A0AAV0XIF7_9HEMI</name>
<dbReference type="AlphaFoldDB" id="A0AAV0XIF7"/>
<gene>
    <name evidence="1" type="ORF">MEUPH1_LOCUS22106</name>
</gene>
<sequence length="289" mass="33185">MTVKFEEHRFESKDAVKYLGVSIDPRLHFKEHAERTAKRASDTCRQLLPNLRGPRQRTRKVLATVITSQMLYGAPFWFPSITAEALHKMEVVYRRVMLRVACCYRTVSYDAVAVVSGMQPFALLAKERQKIYGGILKSVVREQLTSRWQTAFDNAANGRWTYRLIKDLAPWLRRQHGEVSFHLSQVLTGHGCFGEYLHRFGKTDSDSCALCGTAPDDTEHAVFNCDAFHNWRTETCVYLGVDQLSPDNLVNNMLRSSADWQRVSSLIERIMRTREQEERARQQAPGGVQ</sequence>
<organism evidence="1 2">
    <name type="scientific">Macrosiphum euphorbiae</name>
    <name type="common">potato aphid</name>
    <dbReference type="NCBI Taxonomy" id="13131"/>
    <lineage>
        <taxon>Eukaryota</taxon>
        <taxon>Metazoa</taxon>
        <taxon>Ecdysozoa</taxon>
        <taxon>Arthropoda</taxon>
        <taxon>Hexapoda</taxon>
        <taxon>Insecta</taxon>
        <taxon>Pterygota</taxon>
        <taxon>Neoptera</taxon>
        <taxon>Paraneoptera</taxon>
        <taxon>Hemiptera</taxon>
        <taxon>Sternorrhyncha</taxon>
        <taxon>Aphidomorpha</taxon>
        <taxon>Aphidoidea</taxon>
        <taxon>Aphididae</taxon>
        <taxon>Macrosiphini</taxon>
        <taxon>Macrosiphum</taxon>
    </lineage>
</organism>
<dbReference type="Proteomes" id="UP001160148">
    <property type="component" value="Unassembled WGS sequence"/>
</dbReference>
<accession>A0AAV0XIF7</accession>
<keyword evidence="2" id="KW-1185">Reference proteome</keyword>